<keyword evidence="1" id="KW-0472">Membrane</keyword>
<sequence length="395" mass="43524">MVKLAGHNKKAPETSTGIIVLENIKRNRALWLLLATTFSVALYVLTSAMLYRFESHGLLIVKQNLVQYKAENPAFSDDALLKQYLSANNALNTPAGQFLMEALDEPFLSEHVSLVMPYGKNDLPFVNLNDNENLTSVGLELTMSSHISGSDAAARLQLFAGFLTDTMLSQTLAGDVRRANMQALEDKQTLDNKRIENSVRRDEMTDLLARSRETAERYPDSDEMDQGQLLSTDAAASARFLSPMSQMIGIESDMATNKADAQRLKRRAAQNAIALRFYEAFNAKVKPTLTGHQLLKVYLDSLNAFFDDGELADDMTREVHNKLMQPVQRINAQSVDAPRFSAGPTTPQSPSGPPQLAVLGLVIMAGVLFATAITLLVDVVRHRRSHAADGTRDAK</sequence>
<dbReference type="Proteomes" id="UP000333828">
    <property type="component" value="Unassembled WGS sequence"/>
</dbReference>
<dbReference type="RefSeq" id="WP_150684183.1">
    <property type="nucleotide sequence ID" value="NZ_CABPSI010000002.1"/>
</dbReference>
<evidence type="ECO:0000313" key="2">
    <source>
        <dbReference type="EMBL" id="VVE07112.1"/>
    </source>
</evidence>
<keyword evidence="1" id="KW-0812">Transmembrane</keyword>
<keyword evidence="3" id="KW-1185">Reference proteome</keyword>
<reference evidence="2 3" key="1">
    <citation type="submission" date="2019-08" db="EMBL/GenBank/DDBJ databases">
        <authorList>
            <person name="Peeters C."/>
        </authorList>
    </citation>
    <scope>NUCLEOTIDE SEQUENCE [LARGE SCALE GENOMIC DNA]</scope>
    <source>
        <strain evidence="2 3">LMG 31115</strain>
    </source>
</reference>
<organism evidence="2 3">
    <name type="scientific">Pandoraea iniqua</name>
    <dbReference type="NCBI Taxonomy" id="2508288"/>
    <lineage>
        <taxon>Bacteria</taxon>
        <taxon>Pseudomonadati</taxon>
        <taxon>Pseudomonadota</taxon>
        <taxon>Betaproteobacteria</taxon>
        <taxon>Burkholderiales</taxon>
        <taxon>Burkholderiaceae</taxon>
        <taxon>Pandoraea</taxon>
    </lineage>
</organism>
<evidence type="ECO:0000313" key="3">
    <source>
        <dbReference type="Proteomes" id="UP000333828"/>
    </source>
</evidence>
<protein>
    <recommendedName>
        <fullName evidence="4">Polysaccharide chain length determinant N-terminal domain-containing protein</fullName>
    </recommendedName>
</protein>
<dbReference type="EMBL" id="CABPSI010000002">
    <property type="protein sequence ID" value="VVE07112.1"/>
    <property type="molecule type" value="Genomic_DNA"/>
</dbReference>
<feature type="transmembrane region" description="Helical" evidence="1">
    <location>
        <begin position="29"/>
        <end position="51"/>
    </location>
</feature>
<feature type="transmembrane region" description="Helical" evidence="1">
    <location>
        <begin position="356"/>
        <end position="377"/>
    </location>
</feature>
<proteinExistence type="predicted"/>
<evidence type="ECO:0000256" key="1">
    <source>
        <dbReference type="SAM" id="Phobius"/>
    </source>
</evidence>
<accession>A0A5E4V481</accession>
<dbReference type="AlphaFoldDB" id="A0A5E4V481"/>
<gene>
    <name evidence="2" type="ORF">PIN31115_02427</name>
</gene>
<evidence type="ECO:0008006" key="4">
    <source>
        <dbReference type="Google" id="ProtNLM"/>
    </source>
</evidence>
<keyword evidence="1" id="KW-1133">Transmembrane helix</keyword>
<name>A0A5E4V481_9BURK</name>